<name>A0A5C6C3B8_9BACT</name>
<dbReference type="Proteomes" id="UP000316304">
    <property type="component" value="Unassembled WGS sequence"/>
</dbReference>
<dbReference type="InterPro" id="IPR002731">
    <property type="entry name" value="ATPase_BadF"/>
</dbReference>
<dbReference type="Pfam" id="PF01869">
    <property type="entry name" value="BcrAD_BadFG"/>
    <property type="match status" value="1"/>
</dbReference>
<keyword evidence="3" id="KW-1185">Reference proteome</keyword>
<evidence type="ECO:0000259" key="1">
    <source>
        <dbReference type="Pfam" id="PF01869"/>
    </source>
</evidence>
<dbReference type="InterPro" id="IPR043129">
    <property type="entry name" value="ATPase_NBD"/>
</dbReference>
<dbReference type="CDD" id="cd24007">
    <property type="entry name" value="ASKHA_NBD_eukNAGK-like"/>
    <property type="match status" value="1"/>
</dbReference>
<evidence type="ECO:0000313" key="3">
    <source>
        <dbReference type="Proteomes" id="UP000316304"/>
    </source>
</evidence>
<organism evidence="2 3">
    <name type="scientific">Novipirellula galeiformis</name>
    <dbReference type="NCBI Taxonomy" id="2528004"/>
    <lineage>
        <taxon>Bacteria</taxon>
        <taxon>Pseudomonadati</taxon>
        <taxon>Planctomycetota</taxon>
        <taxon>Planctomycetia</taxon>
        <taxon>Pirellulales</taxon>
        <taxon>Pirellulaceae</taxon>
        <taxon>Novipirellula</taxon>
    </lineage>
</organism>
<dbReference type="InterPro" id="IPR052519">
    <property type="entry name" value="Euk-type_GlcNAc_Kinase"/>
</dbReference>
<dbReference type="Gene3D" id="3.30.420.40">
    <property type="match status" value="2"/>
</dbReference>
<reference evidence="2 3" key="1">
    <citation type="submission" date="2019-02" db="EMBL/GenBank/DDBJ databases">
        <title>Deep-cultivation of Planctomycetes and their phenomic and genomic characterization uncovers novel biology.</title>
        <authorList>
            <person name="Wiegand S."/>
            <person name="Jogler M."/>
            <person name="Boedeker C."/>
            <person name="Pinto D."/>
            <person name="Vollmers J."/>
            <person name="Rivas-Marin E."/>
            <person name="Kohn T."/>
            <person name="Peeters S.H."/>
            <person name="Heuer A."/>
            <person name="Rast P."/>
            <person name="Oberbeckmann S."/>
            <person name="Bunk B."/>
            <person name="Jeske O."/>
            <person name="Meyerdierks A."/>
            <person name="Storesund J.E."/>
            <person name="Kallscheuer N."/>
            <person name="Luecker S."/>
            <person name="Lage O.M."/>
            <person name="Pohl T."/>
            <person name="Merkel B.J."/>
            <person name="Hornburger P."/>
            <person name="Mueller R.-W."/>
            <person name="Bruemmer F."/>
            <person name="Labrenz M."/>
            <person name="Spormann A.M."/>
            <person name="Op Den Camp H."/>
            <person name="Overmann J."/>
            <person name="Amann R."/>
            <person name="Jetten M.S.M."/>
            <person name="Mascher T."/>
            <person name="Medema M.H."/>
            <person name="Devos D.P."/>
            <person name="Kaster A.-K."/>
            <person name="Ovreas L."/>
            <person name="Rohde M."/>
            <person name="Galperin M.Y."/>
            <person name="Jogler C."/>
        </authorList>
    </citation>
    <scope>NUCLEOTIDE SEQUENCE [LARGE SCALE GENOMIC DNA]</scope>
    <source>
        <strain evidence="2 3">Pla52o</strain>
    </source>
</reference>
<evidence type="ECO:0000313" key="2">
    <source>
        <dbReference type="EMBL" id="TWU17774.1"/>
    </source>
</evidence>
<protein>
    <submittedName>
        <fullName evidence="2">BadF/BadG/BcrA/BcrD ATPase family protein</fullName>
    </submittedName>
</protein>
<dbReference type="PANTHER" id="PTHR43190">
    <property type="entry name" value="N-ACETYL-D-GLUCOSAMINE KINASE"/>
    <property type="match status" value="1"/>
</dbReference>
<dbReference type="OrthoDB" id="9772633at2"/>
<dbReference type="EMBL" id="SJPT01000010">
    <property type="protein sequence ID" value="TWU17774.1"/>
    <property type="molecule type" value="Genomic_DNA"/>
</dbReference>
<dbReference type="AlphaFoldDB" id="A0A5C6C3B8"/>
<dbReference type="RefSeq" id="WP_146596947.1">
    <property type="nucleotide sequence ID" value="NZ_SJPT01000010.1"/>
</dbReference>
<sequence>MHQDDLILGIDGGGSKTVAWLARRNHQCRTETIGRGRSGPSNGRSVGFDQATANLDLAIDAVFADAKRTRTTVASACLSLAGADREAEQQLIRTWAEQCQLSHRITITNDAMPVLYAASRDGVGIALISGTGSLAIGRSADGSTARCGGWGGLFGDEGSGYQIGVAGLRAAARAADGRGPQTSLLPSILEHYQITSPSELIPVIYSEQTNRASIARLALIVFAAAESGDVAAGDIIESAAAELCEMVTALATRLGFAETPFAFAVTGGVLTQQPRFADRLCQLLSDVGLQPQIHPIREPVAGAVSIAATQLNA</sequence>
<comment type="caution">
    <text evidence="2">The sequence shown here is derived from an EMBL/GenBank/DDBJ whole genome shotgun (WGS) entry which is preliminary data.</text>
</comment>
<gene>
    <name evidence="2" type="ORF">Pla52o_49890</name>
</gene>
<accession>A0A5C6C3B8</accession>
<proteinExistence type="predicted"/>
<dbReference type="PANTHER" id="PTHR43190:SF3">
    <property type="entry name" value="N-ACETYL-D-GLUCOSAMINE KINASE"/>
    <property type="match status" value="1"/>
</dbReference>
<dbReference type="SUPFAM" id="SSF53067">
    <property type="entry name" value="Actin-like ATPase domain"/>
    <property type="match status" value="2"/>
</dbReference>
<feature type="domain" description="ATPase BadF/BadG/BcrA/BcrD type" evidence="1">
    <location>
        <begin position="8"/>
        <end position="307"/>
    </location>
</feature>